<evidence type="ECO:0000256" key="1">
    <source>
        <dbReference type="ARBA" id="ARBA00009080"/>
    </source>
</evidence>
<feature type="domain" description="6-phosphogluconate dehydrogenase NADP-binding" evidence="4">
    <location>
        <begin position="12"/>
        <end position="173"/>
    </location>
</feature>
<dbReference type="EMBL" id="JAPWGY010000010">
    <property type="protein sequence ID" value="MCZ4282786.1"/>
    <property type="molecule type" value="Genomic_DNA"/>
</dbReference>
<dbReference type="InterPro" id="IPR006115">
    <property type="entry name" value="6PGDH_NADP-bd"/>
</dbReference>
<organism evidence="6 7">
    <name type="scientific">Kiloniella laminariae</name>
    <dbReference type="NCBI Taxonomy" id="454162"/>
    <lineage>
        <taxon>Bacteria</taxon>
        <taxon>Pseudomonadati</taxon>
        <taxon>Pseudomonadota</taxon>
        <taxon>Alphaproteobacteria</taxon>
        <taxon>Rhodospirillales</taxon>
        <taxon>Kiloniellaceae</taxon>
        <taxon>Kiloniella</taxon>
    </lineage>
</organism>
<dbReference type="PIRSF" id="PIRSF000103">
    <property type="entry name" value="HIBADH"/>
    <property type="match status" value="1"/>
</dbReference>
<dbReference type="PANTHER" id="PTHR43060">
    <property type="entry name" value="3-HYDROXYISOBUTYRATE DEHYDROGENASE-LIKE 1, MITOCHONDRIAL-RELATED"/>
    <property type="match status" value="1"/>
</dbReference>
<dbReference type="InterPro" id="IPR002204">
    <property type="entry name" value="3-OH-isobutyrate_DH-rel_CS"/>
</dbReference>
<dbReference type="InterPro" id="IPR013328">
    <property type="entry name" value="6PGD_dom2"/>
</dbReference>
<reference evidence="6" key="1">
    <citation type="submission" date="2022-12" db="EMBL/GenBank/DDBJ databases">
        <title>Bacterial isolates from different developmental stages of Nematostella vectensis.</title>
        <authorList>
            <person name="Fraune S."/>
        </authorList>
    </citation>
    <scope>NUCLEOTIDE SEQUENCE</scope>
    <source>
        <strain evidence="6">G21630-S1</strain>
    </source>
</reference>
<dbReference type="Gene3D" id="1.10.1040.10">
    <property type="entry name" value="N-(1-d-carboxylethyl)-l-norvaline Dehydrogenase, domain 2"/>
    <property type="match status" value="1"/>
</dbReference>
<dbReference type="SUPFAM" id="SSF48179">
    <property type="entry name" value="6-phosphogluconate dehydrogenase C-terminal domain-like"/>
    <property type="match status" value="1"/>
</dbReference>
<evidence type="ECO:0000256" key="3">
    <source>
        <dbReference type="ARBA" id="ARBA00023027"/>
    </source>
</evidence>
<keyword evidence="2" id="KW-0560">Oxidoreductase</keyword>
<comment type="similarity">
    <text evidence="1">Belongs to the HIBADH-related family.</text>
</comment>
<evidence type="ECO:0000259" key="4">
    <source>
        <dbReference type="Pfam" id="PF03446"/>
    </source>
</evidence>
<name>A0ABT4LP10_9PROT</name>
<keyword evidence="3" id="KW-0520">NAD</keyword>
<dbReference type="InterPro" id="IPR008927">
    <property type="entry name" value="6-PGluconate_DH-like_C_sf"/>
</dbReference>
<dbReference type="InterPro" id="IPR036291">
    <property type="entry name" value="NAD(P)-bd_dom_sf"/>
</dbReference>
<dbReference type="RefSeq" id="WP_269424929.1">
    <property type="nucleotide sequence ID" value="NZ_JAPWGY010000010.1"/>
</dbReference>
<evidence type="ECO:0000259" key="5">
    <source>
        <dbReference type="Pfam" id="PF14833"/>
    </source>
</evidence>
<sequence>MSLDLPPLSGQKLGIIGLGHMGHPMAKRLKNAGAQVYIHSRNRSRLEELEQSGMIYCSSAAEMAEKVDTGTLLVCVSDTSALEEVVHGDYGILTGLQPGALVIDMGTSQVMNTRSIAALIQQKGACYLDAPVSGGVVGAEEGTLSIMVGGTEEGFLRAGPLFDVLGKNISHIGPSGTGQITKAANQMIVAMTIDAVAEALVLAQAAGADPGKVQKALRGGFADSRILELHGKRMIDRTFQPGATATIQLKDVHQALELADHSGVTLPGLSKNAELWENMLAQGLGQYDQSGFICMIENLQSIQENKQGDE</sequence>
<gene>
    <name evidence="6" type="ORF">O4H49_18525</name>
</gene>
<accession>A0ABT4LP10</accession>
<keyword evidence="7" id="KW-1185">Reference proteome</keyword>
<dbReference type="PROSITE" id="PS00895">
    <property type="entry name" value="3_HYDROXYISOBUT_DH"/>
    <property type="match status" value="1"/>
</dbReference>
<dbReference type="InterPro" id="IPR015815">
    <property type="entry name" value="HIBADH-related"/>
</dbReference>
<dbReference type="InterPro" id="IPR029154">
    <property type="entry name" value="HIBADH-like_NADP-bd"/>
</dbReference>
<protein>
    <submittedName>
        <fullName evidence="6">NAD(P)-dependent oxidoreductase</fullName>
    </submittedName>
</protein>
<evidence type="ECO:0000313" key="7">
    <source>
        <dbReference type="Proteomes" id="UP001069802"/>
    </source>
</evidence>
<evidence type="ECO:0000256" key="2">
    <source>
        <dbReference type="ARBA" id="ARBA00023002"/>
    </source>
</evidence>
<evidence type="ECO:0000313" key="6">
    <source>
        <dbReference type="EMBL" id="MCZ4282786.1"/>
    </source>
</evidence>
<dbReference type="PANTHER" id="PTHR43060:SF15">
    <property type="entry name" value="3-HYDROXYISOBUTYRATE DEHYDROGENASE-LIKE 1, MITOCHONDRIAL-RELATED"/>
    <property type="match status" value="1"/>
</dbReference>
<dbReference type="Proteomes" id="UP001069802">
    <property type="component" value="Unassembled WGS sequence"/>
</dbReference>
<dbReference type="Gene3D" id="3.40.50.720">
    <property type="entry name" value="NAD(P)-binding Rossmann-like Domain"/>
    <property type="match status" value="1"/>
</dbReference>
<comment type="caution">
    <text evidence="6">The sequence shown here is derived from an EMBL/GenBank/DDBJ whole genome shotgun (WGS) entry which is preliminary data.</text>
</comment>
<dbReference type="SUPFAM" id="SSF51735">
    <property type="entry name" value="NAD(P)-binding Rossmann-fold domains"/>
    <property type="match status" value="1"/>
</dbReference>
<feature type="domain" description="3-hydroxyisobutyrate dehydrogenase-like NAD-binding" evidence="5">
    <location>
        <begin position="176"/>
        <end position="293"/>
    </location>
</feature>
<dbReference type="Pfam" id="PF14833">
    <property type="entry name" value="NAD_binding_11"/>
    <property type="match status" value="1"/>
</dbReference>
<proteinExistence type="inferred from homology"/>
<dbReference type="Pfam" id="PF03446">
    <property type="entry name" value="NAD_binding_2"/>
    <property type="match status" value="1"/>
</dbReference>